<evidence type="ECO:0000313" key="4">
    <source>
        <dbReference type="Proteomes" id="UP000321197"/>
    </source>
</evidence>
<sequence length="325" mass="35774">MKKLVVLLAVLLSLGMAQTQKVRVGLGYLPDVQFAPFYAGVVEGLYARRGLEVEFQHGFASELYPLLAQGRLDFVVADAEDVIALRAQGTPLKYVLALYQSVPNALFSRAEKNITSVRDLKGKTIGIPGLFGTSYTSLQAMLRAAGLRESDVKIEQIGFTQAEAIVTGRVDVAIGFINNEPIVLEARGIKLNVIPAGPYNLSPGVGVISTDRVLENAELARRFVQATQEAMALTLREPRKAFEASRKYVQNLGEDRLRVLEVSLRLYQSPYTRQNGLGFSNPQGWQSGLNLLKQTGRVRTDLPATAFYTNEFLQRGVQVQTTAQR</sequence>
<dbReference type="PANTHER" id="PTHR31528:SF15">
    <property type="entry name" value="RIBOFLAVIN-BINDING PROTEIN RIBY"/>
    <property type="match status" value="1"/>
</dbReference>
<accession>A0A511R222</accession>
<evidence type="ECO:0000313" key="3">
    <source>
        <dbReference type="EMBL" id="GEM82902.1"/>
    </source>
</evidence>
<gene>
    <name evidence="3" type="ORF">MHY01S_10680</name>
</gene>
<dbReference type="Pfam" id="PF09084">
    <property type="entry name" value="NMT1"/>
    <property type="match status" value="1"/>
</dbReference>
<dbReference type="AlphaFoldDB" id="A0A511R222"/>
<dbReference type="OrthoDB" id="9815602at2"/>
<reference evidence="3 4" key="1">
    <citation type="submission" date="2019-07" db="EMBL/GenBank/DDBJ databases">
        <title>Whole genome shotgun sequence of Meiothermus hypogaeus NBRC 106114.</title>
        <authorList>
            <person name="Hosoyama A."/>
            <person name="Uohara A."/>
            <person name="Ohji S."/>
            <person name="Ichikawa N."/>
        </authorList>
    </citation>
    <scope>NUCLEOTIDE SEQUENCE [LARGE SCALE GENOMIC DNA]</scope>
    <source>
        <strain evidence="3 4">NBRC 106114</strain>
    </source>
</reference>
<dbReference type="SUPFAM" id="SSF53850">
    <property type="entry name" value="Periplasmic binding protein-like II"/>
    <property type="match status" value="1"/>
</dbReference>
<evidence type="ECO:0000256" key="1">
    <source>
        <dbReference type="SAM" id="SignalP"/>
    </source>
</evidence>
<name>A0A511R222_9DEIN</name>
<dbReference type="EMBL" id="BJXL01000025">
    <property type="protein sequence ID" value="GEM82902.1"/>
    <property type="molecule type" value="Genomic_DNA"/>
</dbReference>
<dbReference type="InterPro" id="IPR015168">
    <property type="entry name" value="SsuA/THI5"/>
</dbReference>
<feature type="chain" id="PRO_5021995813" evidence="1">
    <location>
        <begin position="20"/>
        <end position="325"/>
    </location>
</feature>
<feature type="domain" description="SsuA/THI5-like" evidence="2">
    <location>
        <begin position="33"/>
        <end position="241"/>
    </location>
</feature>
<comment type="caution">
    <text evidence="3">The sequence shown here is derived from an EMBL/GenBank/DDBJ whole genome shotgun (WGS) entry which is preliminary data.</text>
</comment>
<keyword evidence="1" id="KW-0732">Signal</keyword>
<dbReference type="RefSeq" id="WP_119341208.1">
    <property type="nucleotide sequence ID" value="NZ_BJXL01000025.1"/>
</dbReference>
<proteinExistence type="predicted"/>
<evidence type="ECO:0000259" key="2">
    <source>
        <dbReference type="Pfam" id="PF09084"/>
    </source>
</evidence>
<organism evidence="3 4">
    <name type="scientific">Meiothermus hypogaeus NBRC 106114</name>
    <dbReference type="NCBI Taxonomy" id="1227553"/>
    <lineage>
        <taxon>Bacteria</taxon>
        <taxon>Thermotogati</taxon>
        <taxon>Deinococcota</taxon>
        <taxon>Deinococci</taxon>
        <taxon>Thermales</taxon>
        <taxon>Thermaceae</taxon>
        <taxon>Meiothermus</taxon>
    </lineage>
</organism>
<feature type="signal peptide" evidence="1">
    <location>
        <begin position="1"/>
        <end position="19"/>
    </location>
</feature>
<protein>
    <submittedName>
        <fullName evidence="3">Sulfonate ABC transporter substrate-binding protein</fullName>
    </submittedName>
</protein>
<dbReference type="InterPro" id="IPR027939">
    <property type="entry name" value="NMT1/THI5"/>
</dbReference>
<dbReference type="GO" id="GO:0009228">
    <property type="term" value="P:thiamine biosynthetic process"/>
    <property type="evidence" value="ECO:0007669"/>
    <property type="project" value="InterPro"/>
</dbReference>
<dbReference type="Proteomes" id="UP000321197">
    <property type="component" value="Unassembled WGS sequence"/>
</dbReference>
<dbReference type="PANTHER" id="PTHR31528">
    <property type="entry name" value="4-AMINO-5-HYDROXYMETHYL-2-METHYLPYRIMIDINE PHOSPHATE SYNTHASE THI11-RELATED"/>
    <property type="match status" value="1"/>
</dbReference>
<dbReference type="Gene3D" id="3.40.190.10">
    <property type="entry name" value="Periplasmic binding protein-like II"/>
    <property type="match status" value="2"/>
</dbReference>